<protein>
    <recommendedName>
        <fullName evidence="3">Lipoprotein</fullName>
    </recommendedName>
</protein>
<evidence type="ECO:0000313" key="2">
    <source>
        <dbReference type="Proteomes" id="UP000007065"/>
    </source>
</evidence>
<dbReference type="KEGG" id="maa:MAG1092"/>
<dbReference type="AlphaFoldDB" id="D1CJ41"/>
<dbReference type="RefSeq" id="WP_232955130.1">
    <property type="nucleotide sequence ID" value="NC_009497.1"/>
</dbReference>
<dbReference type="PROSITE" id="PS51257">
    <property type="entry name" value="PROKAR_LIPOPROTEIN"/>
    <property type="match status" value="1"/>
</dbReference>
<proteinExistence type="predicted"/>
<dbReference type="GeneID" id="93358511"/>
<accession>D1CJ41</accession>
<gene>
    <name evidence="1" type="ordered locus">MAG1092</name>
</gene>
<keyword evidence="2" id="KW-1185">Reference proteome</keyword>
<evidence type="ECO:0000313" key="1">
    <source>
        <dbReference type="EMBL" id="CBH40233.1"/>
    </source>
</evidence>
<reference evidence="2" key="1">
    <citation type="journal article" date="2007" name="PLoS Genet.">
        <title>Being pathogenic, plastic, and sexual while living with a nearly minimal bacterial genome.</title>
        <authorList>
            <person name="Sirand-Pugnet P."/>
            <person name="Lartigue C."/>
            <person name="Marenda M."/>
            <person name="Jacob D."/>
            <person name="Barre A."/>
            <person name="Barbe V."/>
            <person name="Schenowitz C."/>
            <person name="Mangenot S."/>
            <person name="Couloux A."/>
            <person name="Segurens B."/>
            <person name="de Daruvar A."/>
            <person name="Blanchard A."/>
            <person name="Citti C."/>
        </authorList>
    </citation>
    <scope>NUCLEOTIDE SEQUENCE [LARGE SCALE GENOMIC DNA]</scope>
    <source>
        <strain evidence="2">PG2</strain>
    </source>
</reference>
<dbReference type="Proteomes" id="UP000007065">
    <property type="component" value="Chromosome"/>
</dbReference>
<organism evidence="1 2">
    <name type="scientific">Mycoplasmopsis agalactiae (strain NCTC 10123 / CIP 59.7 / PG2)</name>
    <name type="common">Mycoplasma agalactiae</name>
    <dbReference type="NCBI Taxonomy" id="347257"/>
    <lineage>
        <taxon>Bacteria</taxon>
        <taxon>Bacillati</taxon>
        <taxon>Mycoplasmatota</taxon>
        <taxon>Mycoplasmoidales</taxon>
        <taxon>Metamycoplasmataceae</taxon>
        <taxon>Mycoplasmopsis</taxon>
    </lineage>
</organism>
<dbReference type="HOGENOM" id="CLU_1968072_0_0_14"/>
<name>D1CJ41_MYCAP</name>
<evidence type="ECO:0008006" key="3">
    <source>
        <dbReference type="Google" id="ProtNLM"/>
    </source>
</evidence>
<dbReference type="STRING" id="347257.MAG1092"/>
<dbReference type="EMBL" id="CU179680">
    <property type="protein sequence ID" value="CBH40233.1"/>
    <property type="molecule type" value="Genomic_DNA"/>
</dbReference>
<sequence>MSKKWNKILALSPVLIAPGFLTSCIDLVINKDLVSNKSNKKANIITTDKPIFNFAKSGVEDVKVEDILYTFGSIKDEVQGNKVQLSSQQLKNGFWTKSIPAKNKESINNENADLRKLWLELVEIFEN</sequence>